<evidence type="ECO:0000256" key="2">
    <source>
        <dbReference type="ARBA" id="ARBA00022676"/>
    </source>
</evidence>
<dbReference type="EMBL" id="BMIA01000005">
    <property type="protein sequence ID" value="GGH51207.1"/>
    <property type="molecule type" value="Genomic_DNA"/>
</dbReference>
<accession>A0ABQ1Z5J1</accession>
<protein>
    <recommendedName>
        <fullName evidence="4">PLOD1-3-like GT domain-containing protein</fullName>
    </recommendedName>
</protein>
<evidence type="ECO:0000313" key="6">
    <source>
        <dbReference type="Proteomes" id="UP000600214"/>
    </source>
</evidence>
<dbReference type="InterPro" id="IPR050757">
    <property type="entry name" value="Collagen_mod_GT25"/>
</dbReference>
<feature type="domain" description="PLOD1-3-like GT" evidence="4">
    <location>
        <begin position="21"/>
        <end position="209"/>
    </location>
</feature>
<evidence type="ECO:0000256" key="1">
    <source>
        <dbReference type="ARBA" id="ARBA00006721"/>
    </source>
</evidence>
<dbReference type="Pfam" id="PF25342">
    <property type="entry name" value="GT_PLOD"/>
    <property type="match status" value="1"/>
</dbReference>
<keyword evidence="2" id="KW-0328">Glycosyltransferase</keyword>
<dbReference type="RefSeq" id="WP_188938480.1">
    <property type="nucleotide sequence ID" value="NZ_BMIA01000005.1"/>
</dbReference>
<proteinExistence type="inferred from homology"/>
<organism evidence="5 6">
    <name type="scientific">Dyadobacter endophyticus</name>
    <dbReference type="NCBI Taxonomy" id="1749036"/>
    <lineage>
        <taxon>Bacteria</taxon>
        <taxon>Pseudomonadati</taxon>
        <taxon>Bacteroidota</taxon>
        <taxon>Cytophagia</taxon>
        <taxon>Cytophagales</taxon>
        <taxon>Spirosomataceae</taxon>
        <taxon>Dyadobacter</taxon>
    </lineage>
</organism>
<evidence type="ECO:0000313" key="5">
    <source>
        <dbReference type="EMBL" id="GGH51207.1"/>
    </source>
</evidence>
<dbReference type="Proteomes" id="UP000600214">
    <property type="component" value="Unassembled WGS sequence"/>
</dbReference>
<dbReference type="InterPro" id="IPR057589">
    <property type="entry name" value="GT_PLOD"/>
</dbReference>
<gene>
    <name evidence="5" type="ORF">GCM10007423_54430</name>
</gene>
<reference evidence="6" key="1">
    <citation type="journal article" date="2019" name="Int. J. Syst. Evol. Microbiol.">
        <title>The Global Catalogue of Microorganisms (GCM) 10K type strain sequencing project: providing services to taxonomists for standard genome sequencing and annotation.</title>
        <authorList>
            <consortium name="The Broad Institute Genomics Platform"/>
            <consortium name="The Broad Institute Genome Sequencing Center for Infectious Disease"/>
            <person name="Wu L."/>
            <person name="Ma J."/>
        </authorList>
    </citation>
    <scope>NUCLEOTIDE SEQUENCE [LARGE SCALE GENOMIC DNA]</scope>
    <source>
        <strain evidence="6">CGMCC 1.15288</strain>
    </source>
</reference>
<keyword evidence="6" id="KW-1185">Reference proteome</keyword>
<dbReference type="PANTHER" id="PTHR10730:SF53">
    <property type="entry name" value="GLYCOSYLTRANSFERASE 25 FAMILY MEMBER"/>
    <property type="match status" value="1"/>
</dbReference>
<name>A0ABQ1Z5J1_9BACT</name>
<sequence length="257" mass="29394">MKIVTCISDENDVGYRHALKASCNKNQIDLITIVHKGSWNSHRAKDFHLRNAIEGFPEDEVILFSDGYDVIVTGGEQEIMERYQRIVPDRSVVVSAERTCYPDSTLESQYPSGNTPYRFLNSGGIIGRVSDLLIALNCIEQIRSSLLYDEFEYSNQYLWTKLFLEGMSPKIVLDTECELFQTFPTTMQTVDQFLFHSNEIEKKAIATREMDIILEDFDFGELTIFNRLTGTHPLHLHFNGPVMKSAMLLAPFTSFVN</sequence>
<comment type="similarity">
    <text evidence="1">Belongs to the glycosyltransferase 25 family.</text>
</comment>
<evidence type="ECO:0000256" key="3">
    <source>
        <dbReference type="ARBA" id="ARBA00022679"/>
    </source>
</evidence>
<dbReference type="CDD" id="cd22997">
    <property type="entry name" value="GT_LH"/>
    <property type="match status" value="1"/>
</dbReference>
<evidence type="ECO:0000259" key="4">
    <source>
        <dbReference type="Pfam" id="PF25342"/>
    </source>
</evidence>
<dbReference type="PANTHER" id="PTHR10730">
    <property type="entry name" value="PROCOLLAGEN-LYSINE,2-OXOGLUTARATE 5-DIOXYGENASE/GLYCOSYLTRANSFERASE 25 FAMILY MEMBER"/>
    <property type="match status" value="1"/>
</dbReference>
<comment type="caution">
    <text evidence="5">The sequence shown here is derived from an EMBL/GenBank/DDBJ whole genome shotgun (WGS) entry which is preliminary data.</text>
</comment>
<keyword evidence="3" id="KW-0808">Transferase</keyword>